<evidence type="ECO:0000313" key="4">
    <source>
        <dbReference type="Proteomes" id="UP001165306"/>
    </source>
</evidence>
<gene>
    <name evidence="3" type="ORF">NET02_11400</name>
</gene>
<dbReference type="Gene3D" id="2.120.10.30">
    <property type="entry name" value="TolB, C-terminal domain"/>
    <property type="match status" value="1"/>
</dbReference>
<feature type="compositionally biased region" description="Low complexity" evidence="1">
    <location>
        <begin position="50"/>
        <end position="59"/>
    </location>
</feature>
<proteinExistence type="predicted"/>
<evidence type="ECO:0008006" key="5">
    <source>
        <dbReference type="Google" id="ProtNLM"/>
    </source>
</evidence>
<dbReference type="PROSITE" id="PS51257">
    <property type="entry name" value="PROKAR_LIPOPROTEIN"/>
    <property type="match status" value="1"/>
</dbReference>
<keyword evidence="2" id="KW-0732">Signal</keyword>
<evidence type="ECO:0000313" key="3">
    <source>
        <dbReference type="EMBL" id="MCM8749758.1"/>
    </source>
</evidence>
<protein>
    <recommendedName>
        <fullName evidence="5">Lipoprotein LpqB beta-propeller domain-containing protein</fullName>
    </recommendedName>
</protein>
<sequence>MRIFQLLLVAVALMAGCRWTRSATPTATPTPVEVAPTPRLLLEPTPQPSPASTSTAEPAPVRIVTPVPVATPVPEGSSVELASCCGLLAWVDADRLVVYDAPAGGSPGTWLVQVPEGQRRFLSQRFGLPSPTGIIAIPEPASQRTAVLDLAGNVIDVIPNGGTLTWPSPDGRKVAWLERLPVRTPSSSVNRVMRLWIADLASGERRPLLELQAASLTWLPDSRRLLLGARTPQGERPGIWIIDVDSGQVDVVVEGTFLYNVRLSPDGRRIGYVRALSGEPARDGMWILDLKSGETWRLPLASGFRWAGSGESFWVLVPGSGEQPDTLVLIDARSAVPLRKLELPGQVLNSVWEVSPDGRWVVFWRLQDQRVVAVELVESSLGA</sequence>
<reference evidence="3" key="1">
    <citation type="submission" date="2022-06" db="EMBL/GenBank/DDBJ databases">
        <title>CFH 74404 Thermomicrobiaceae sp.</title>
        <authorList>
            <person name="Ming H."/>
            <person name="Li W.-J."/>
            <person name="Zhao Z."/>
        </authorList>
    </citation>
    <scope>NUCLEOTIDE SEQUENCE</scope>
    <source>
        <strain evidence="3">CFH 74404</strain>
    </source>
</reference>
<keyword evidence="4" id="KW-1185">Reference proteome</keyword>
<feature type="chain" id="PRO_5041205887" description="Lipoprotein LpqB beta-propeller domain-containing protein" evidence="2">
    <location>
        <begin position="24"/>
        <end position="383"/>
    </location>
</feature>
<evidence type="ECO:0000256" key="2">
    <source>
        <dbReference type="SAM" id="SignalP"/>
    </source>
</evidence>
<feature type="signal peptide" evidence="2">
    <location>
        <begin position="1"/>
        <end position="23"/>
    </location>
</feature>
<dbReference type="InterPro" id="IPR011042">
    <property type="entry name" value="6-blade_b-propeller_TolB-like"/>
</dbReference>
<dbReference type="Proteomes" id="UP001165306">
    <property type="component" value="Unassembled WGS sequence"/>
</dbReference>
<name>A0AA41WGM9_9BACT</name>
<dbReference type="SUPFAM" id="SSF69304">
    <property type="entry name" value="Tricorn protease N-terminal domain"/>
    <property type="match status" value="1"/>
</dbReference>
<accession>A0AA41WGM9</accession>
<comment type="caution">
    <text evidence="3">The sequence shown here is derived from an EMBL/GenBank/DDBJ whole genome shotgun (WGS) entry which is preliminary data.</text>
</comment>
<organism evidence="3 4">
    <name type="scientific">Thermalbibacter longus</name>
    <dbReference type="NCBI Taxonomy" id="2951981"/>
    <lineage>
        <taxon>Bacteria</taxon>
        <taxon>Pseudomonadati</taxon>
        <taxon>Thermomicrobiota</taxon>
        <taxon>Thermomicrobia</taxon>
        <taxon>Thermomicrobiales</taxon>
        <taxon>Thermomicrobiaceae</taxon>
        <taxon>Thermalbibacter</taxon>
    </lineage>
</organism>
<evidence type="ECO:0000256" key="1">
    <source>
        <dbReference type="SAM" id="MobiDB-lite"/>
    </source>
</evidence>
<dbReference type="AlphaFoldDB" id="A0AA41WGM9"/>
<dbReference type="RefSeq" id="WP_284057542.1">
    <property type="nucleotide sequence ID" value="NZ_JAMSLR010000008.1"/>
</dbReference>
<feature type="region of interest" description="Disordered" evidence="1">
    <location>
        <begin position="39"/>
        <end position="59"/>
    </location>
</feature>
<dbReference type="EMBL" id="JAMSLR010000008">
    <property type="protein sequence ID" value="MCM8749758.1"/>
    <property type="molecule type" value="Genomic_DNA"/>
</dbReference>